<comment type="caution">
    <text evidence="3">The sequence shown here is derived from an EMBL/GenBank/DDBJ whole genome shotgun (WGS) entry which is preliminary data.</text>
</comment>
<dbReference type="Proteomes" id="UP000294613">
    <property type="component" value="Unassembled WGS sequence"/>
</dbReference>
<sequence length="167" mass="19286">MKLIKLWEADFDRAYELQNTFVQDENGFINAAYGFSREEFQEYVKLRKQNSEGVNLPEGFVPDTVYLLETEGEYVGIFNLRHRLTEGLVHGAGHIGYGISPKYRGKGYATKGLEMLLEIARKIVPEEEIYLSVHKDNLASLNVQKKNGAYIHHENEAEYFTRIPLKR</sequence>
<organism evidence="3 4">
    <name type="scientific">Faecalimonas umbilicata</name>
    <dbReference type="NCBI Taxonomy" id="1912855"/>
    <lineage>
        <taxon>Bacteria</taxon>
        <taxon>Bacillati</taxon>
        <taxon>Bacillota</taxon>
        <taxon>Clostridia</taxon>
        <taxon>Lachnospirales</taxon>
        <taxon>Lachnospiraceae</taxon>
        <taxon>Faecalimonas</taxon>
    </lineage>
</organism>
<proteinExistence type="predicted"/>
<evidence type="ECO:0000313" key="5">
    <source>
        <dbReference type="Proteomes" id="UP000702954"/>
    </source>
</evidence>
<dbReference type="PROSITE" id="PS51186">
    <property type="entry name" value="GNAT"/>
    <property type="match status" value="1"/>
</dbReference>
<dbReference type="Proteomes" id="UP000702954">
    <property type="component" value="Unassembled WGS sequence"/>
</dbReference>
<feature type="domain" description="N-acetyltransferase" evidence="1">
    <location>
        <begin position="1"/>
        <end position="167"/>
    </location>
</feature>
<dbReference type="PANTHER" id="PTHR39173">
    <property type="entry name" value="ACETYLTRANSFERASE"/>
    <property type="match status" value="1"/>
</dbReference>
<evidence type="ECO:0000313" key="3">
    <source>
        <dbReference type="EMBL" id="TCS62699.1"/>
    </source>
</evidence>
<gene>
    <name evidence="3" type="ORF">EDD74_13123</name>
    <name evidence="2" type="ORF">FAEUMB_05560</name>
</gene>
<dbReference type="EMBL" id="BHEO01000002">
    <property type="protein sequence ID" value="GBU04015.1"/>
    <property type="molecule type" value="Genomic_DNA"/>
</dbReference>
<name>A0A4R3J9S0_9FIRM</name>
<dbReference type="Pfam" id="PF13302">
    <property type="entry name" value="Acetyltransf_3"/>
    <property type="match status" value="1"/>
</dbReference>
<accession>A0A4R3J9S0</accession>
<evidence type="ECO:0000259" key="1">
    <source>
        <dbReference type="PROSITE" id="PS51186"/>
    </source>
</evidence>
<dbReference type="CDD" id="cd04301">
    <property type="entry name" value="NAT_SF"/>
    <property type="match status" value="1"/>
</dbReference>
<evidence type="ECO:0000313" key="4">
    <source>
        <dbReference type="Proteomes" id="UP000294613"/>
    </source>
</evidence>
<protein>
    <submittedName>
        <fullName evidence="2">GCN5 family acetyltransferase</fullName>
    </submittedName>
    <submittedName>
        <fullName evidence="3">Putative acetyltransferase</fullName>
    </submittedName>
</protein>
<dbReference type="GO" id="GO:0016747">
    <property type="term" value="F:acyltransferase activity, transferring groups other than amino-acyl groups"/>
    <property type="evidence" value="ECO:0007669"/>
    <property type="project" value="InterPro"/>
</dbReference>
<dbReference type="AlphaFoldDB" id="A0A4R3J9S0"/>
<dbReference type="Gene3D" id="3.40.630.30">
    <property type="match status" value="1"/>
</dbReference>
<keyword evidence="3" id="KW-0808">Transferase</keyword>
<dbReference type="PANTHER" id="PTHR39173:SF1">
    <property type="entry name" value="ACETYLTRANSFERASE"/>
    <property type="match status" value="1"/>
</dbReference>
<evidence type="ECO:0000313" key="2">
    <source>
        <dbReference type="EMBL" id="GBU04015.1"/>
    </source>
</evidence>
<keyword evidence="5" id="KW-1185">Reference proteome</keyword>
<reference evidence="2 5" key="1">
    <citation type="journal article" date="2018" name="Int. J. Syst. Evol. Microbiol.">
        <title>Draft Genome Sequence of Faecalimonas umbilicata JCM 30896T, an Acetate-Producing Bacterium Isolated from Human Feces.</title>
        <authorList>
            <person name="Sakamoto M."/>
            <person name="Ikeyama N."/>
            <person name="Yuki M."/>
            <person name="Ohkuma M."/>
        </authorList>
    </citation>
    <scope>NUCLEOTIDE SEQUENCE [LARGE SCALE GENOMIC DNA]</scope>
    <source>
        <strain evidence="2 5">EGH7</strain>
    </source>
</reference>
<dbReference type="RefSeq" id="WP_116441115.1">
    <property type="nucleotide sequence ID" value="NZ_BHEO01000002.1"/>
</dbReference>
<dbReference type="InterPro" id="IPR000182">
    <property type="entry name" value="GNAT_dom"/>
</dbReference>
<dbReference type="SUPFAM" id="SSF55729">
    <property type="entry name" value="Acyl-CoA N-acyltransferases (Nat)"/>
    <property type="match status" value="1"/>
</dbReference>
<dbReference type="EMBL" id="SLZV01000031">
    <property type="protein sequence ID" value="TCS62699.1"/>
    <property type="molecule type" value="Genomic_DNA"/>
</dbReference>
<reference evidence="3 4" key="2">
    <citation type="submission" date="2019-03" db="EMBL/GenBank/DDBJ databases">
        <title>Genomic Encyclopedia of Type Strains, Phase IV (KMG-IV): sequencing the most valuable type-strain genomes for metagenomic binning, comparative biology and taxonomic classification.</title>
        <authorList>
            <person name="Goeker M."/>
        </authorList>
    </citation>
    <scope>NUCLEOTIDE SEQUENCE [LARGE SCALE GENOMIC DNA]</scope>
    <source>
        <strain evidence="3 4">DSM 103426</strain>
    </source>
</reference>
<dbReference type="InterPro" id="IPR016181">
    <property type="entry name" value="Acyl_CoA_acyltransferase"/>
</dbReference>